<dbReference type="GO" id="GO:0016301">
    <property type="term" value="F:kinase activity"/>
    <property type="evidence" value="ECO:0007669"/>
    <property type="project" value="UniProtKB-KW"/>
</dbReference>
<dbReference type="RefSeq" id="WP_135617950.1">
    <property type="nucleotide sequence ID" value="NZ_RQGG01000010.1"/>
</dbReference>
<dbReference type="PANTHER" id="PTHR43087">
    <property type="entry name" value="LYSINE/ARGININE/ORNITHINE TRANSPORT SYSTEM KINASE"/>
    <property type="match status" value="1"/>
</dbReference>
<keyword evidence="5" id="KW-0808">Transferase</keyword>
<dbReference type="AlphaFoldDB" id="A0A4R9JTN8"/>
<dbReference type="GO" id="GO:0016787">
    <property type="term" value="F:hydrolase activity"/>
    <property type="evidence" value="ECO:0007669"/>
    <property type="project" value="UniProtKB-KW"/>
</dbReference>
<dbReference type="Proteomes" id="UP000297609">
    <property type="component" value="Unassembled WGS sequence"/>
</dbReference>
<name>A0A4R9JTN8_9LEPT</name>
<evidence type="ECO:0000313" key="6">
    <source>
        <dbReference type="Proteomes" id="UP000297609"/>
    </source>
</evidence>
<dbReference type="EMBL" id="RQGG01000010">
    <property type="protein sequence ID" value="TGL55590.1"/>
    <property type="molecule type" value="Genomic_DNA"/>
</dbReference>
<evidence type="ECO:0000313" key="5">
    <source>
        <dbReference type="EMBL" id="TGL55590.1"/>
    </source>
</evidence>
<protein>
    <submittedName>
        <fullName evidence="5">Protein kinase</fullName>
    </submittedName>
</protein>
<sequence length="334" mass="37756">MMDSTETLSQLVSEALLGEKFPIAKIISKIETENNLEFRKSLFNELDSQVPNKKDGLTIGITGTPGAGKSSLLGELCRLFLNFAPDKKMAIVAIDPSSNVSGGSILGDRTRVTLPRRDTRIYFRSQPSQLELGGLNPYTYHVIRFLRKIFDYVFIETVGIGQNEISVSLISDISFLVMQPLGGDQVQFMKSGIMEVPEAFIINKCDEESLANSSYYMLESTLEFIKDILPDQSLPPIFKTSVVKKKGVEELLTYILSYPKRKDKNTETITQLMQWIRSEYGRFGIGIWEKMESKSWNQAVRLNSLGGIHKLNYETEESKFVSLIQKKLIQESNH</sequence>
<evidence type="ECO:0000256" key="4">
    <source>
        <dbReference type="ARBA" id="ARBA00023186"/>
    </source>
</evidence>
<evidence type="ECO:0000256" key="3">
    <source>
        <dbReference type="ARBA" id="ARBA00023134"/>
    </source>
</evidence>
<dbReference type="Gene3D" id="3.40.50.300">
    <property type="entry name" value="P-loop containing nucleotide triphosphate hydrolases"/>
    <property type="match status" value="1"/>
</dbReference>
<keyword evidence="6" id="KW-1185">Reference proteome</keyword>
<dbReference type="InterPro" id="IPR027417">
    <property type="entry name" value="P-loop_NTPase"/>
</dbReference>
<keyword evidence="2" id="KW-0378">Hydrolase</keyword>
<dbReference type="InterPro" id="IPR052040">
    <property type="entry name" value="GTPase/Isobutyryl-CoA_mutase"/>
</dbReference>
<keyword evidence="4" id="KW-0143">Chaperone</keyword>
<proteinExistence type="predicted"/>
<comment type="caution">
    <text evidence="5">The sequence shown here is derived from an EMBL/GenBank/DDBJ whole genome shotgun (WGS) entry which is preliminary data.</text>
</comment>
<accession>A0A4R9JTN8</accession>
<gene>
    <name evidence="5" type="ORF">EHQ59_04060</name>
</gene>
<keyword evidence="5" id="KW-0418">Kinase</keyword>
<dbReference type="OrthoDB" id="9778292at2"/>
<organism evidence="5 6">
    <name type="scientific">Leptospira kemamanensis</name>
    <dbReference type="NCBI Taxonomy" id="2484942"/>
    <lineage>
        <taxon>Bacteria</taxon>
        <taxon>Pseudomonadati</taxon>
        <taxon>Spirochaetota</taxon>
        <taxon>Spirochaetia</taxon>
        <taxon>Leptospirales</taxon>
        <taxon>Leptospiraceae</taxon>
        <taxon>Leptospira</taxon>
    </lineage>
</organism>
<evidence type="ECO:0000256" key="2">
    <source>
        <dbReference type="ARBA" id="ARBA00022801"/>
    </source>
</evidence>
<dbReference type="SUPFAM" id="SSF52540">
    <property type="entry name" value="P-loop containing nucleoside triphosphate hydrolases"/>
    <property type="match status" value="1"/>
</dbReference>
<reference evidence="5" key="1">
    <citation type="journal article" date="2019" name="PLoS Negl. Trop. Dis.">
        <title>Revisiting the worldwide diversity of Leptospira species in the environment.</title>
        <authorList>
            <person name="Vincent A.T."/>
            <person name="Schiettekatte O."/>
            <person name="Bourhy P."/>
            <person name="Veyrier F.J."/>
            <person name="Picardeau M."/>
        </authorList>
    </citation>
    <scope>NUCLEOTIDE SEQUENCE [LARGE SCALE GENOMIC DNA]</scope>
    <source>
        <strain evidence="5">201702454</strain>
    </source>
</reference>
<dbReference type="GO" id="GO:0005525">
    <property type="term" value="F:GTP binding"/>
    <property type="evidence" value="ECO:0007669"/>
    <property type="project" value="UniProtKB-KW"/>
</dbReference>
<dbReference type="Pfam" id="PF03308">
    <property type="entry name" value="MeaB"/>
    <property type="match status" value="1"/>
</dbReference>
<evidence type="ECO:0000256" key="1">
    <source>
        <dbReference type="ARBA" id="ARBA00022741"/>
    </source>
</evidence>
<dbReference type="PANTHER" id="PTHR43087:SF1">
    <property type="entry name" value="LAO_AO TRANSPORT SYSTEM ATPASE"/>
    <property type="match status" value="1"/>
</dbReference>
<keyword evidence="3" id="KW-0342">GTP-binding</keyword>
<keyword evidence="1" id="KW-0547">Nucleotide-binding</keyword>